<keyword evidence="1" id="KW-0614">Plasmid</keyword>
<accession>A0A386JBT2</accession>
<sequence>MAESLKINIKYYNKIIDRYIETCTLNEEIFKFGAFIDNKKLYLSPTDRDLDTSMYNDFELFHNLFNKYKTHQISLCELKNAIKKRLHSLLYYYNTRQYNVSSIISSLKHMVGKIYTYDIFIEEVRETIDFCIGIFEWSEETPNSILSELENGFCIRDLYNNQENLQISFIPKIIHPDFPSESLIEVTEVSLY</sequence>
<proteinExistence type="predicted"/>
<gene>
    <name evidence="1" type="ORF">pHSJD-312_00028</name>
</gene>
<organism evidence="1">
    <name type="scientific">Clostridioides difficile</name>
    <name type="common">Peptoclostridium difficile</name>
    <dbReference type="NCBI Taxonomy" id="1496"/>
    <lineage>
        <taxon>Bacteria</taxon>
        <taxon>Bacillati</taxon>
        <taxon>Bacillota</taxon>
        <taxon>Clostridia</taxon>
        <taxon>Peptostreptococcales</taxon>
        <taxon>Peptostreptococcaceae</taxon>
        <taxon>Clostridioides</taxon>
    </lineage>
</organism>
<dbReference type="AlphaFoldDB" id="A0A386JBT2"/>
<evidence type="ECO:0000313" key="1">
    <source>
        <dbReference type="EMBL" id="AYD68651.1"/>
    </source>
</evidence>
<dbReference type="RefSeq" id="WP_021383346.1">
    <property type="nucleotide sequence ID" value="NZ_LJCL01000008.1"/>
</dbReference>
<name>A0A386JBT2_CLODI</name>
<reference evidence="1" key="1">
    <citation type="journal article" date="2018" name="Sci. Rep.">
        <title>Novel Clade C-I Clostridium difficile strains escape diagnostic tests, differ in pathogenicity potential and carry toxins on extrachromosomal elements.</title>
        <authorList>
            <person name="Ramirez-Vargas G."/>
            <person name="Lopez-Urena D."/>
            <person name="Badilla A."/>
            <person name="Orozco-Aguilar J."/>
            <person name="Murillo T."/>
            <person name="Rojas P."/>
            <person name="Riedel T."/>
            <person name="Overmann J."/>
            <person name="Gonzalez G."/>
            <person name="Chaves-Olarte E."/>
            <person name="Quesada-Gomez C."/>
            <person name="Rodriguez C."/>
        </authorList>
    </citation>
    <scope>NUCLEOTIDE SEQUENCE</scope>
    <source>
        <strain evidence="1">HSJD-312</strain>
        <plasmid evidence="1">pHSJD-312</plasmid>
    </source>
</reference>
<protein>
    <submittedName>
        <fullName evidence="1">Uncharacterized protein</fullName>
    </submittedName>
</protein>
<dbReference type="EMBL" id="MG973074">
    <property type="protein sequence ID" value="AYD68651.1"/>
    <property type="molecule type" value="Genomic_DNA"/>
</dbReference>
<geneLocation type="plasmid" evidence="1">
    <name>pHSJD-312</name>
</geneLocation>